<protein>
    <submittedName>
        <fullName evidence="1">Uncharacterized protein</fullName>
    </submittedName>
</protein>
<accession>A0A3B0ZN94</accession>
<dbReference type="AlphaFoldDB" id="A0A3B0ZN94"/>
<proteinExistence type="predicted"/>
<sequence length="183" mass="21504">MRVKSKWHNKDKTHSVEELGGALAFIAVRIAQNGTLNLENNDFQTDTVAQRLEIMTEYLCFTVHMIDRMTIEKFDDNERQRFMTELSIKCAKHIEDNKRDLIGPGDYRQDFVDRLNQRMNDYSEFSYDDEDGGPSFPMRRFFGDLMTEQMGEKNKKWVAQQVMDVEVPELLESLHKGIPNLFK</sequence>
<dbReference type="EMBL" id="UOFR01000003">
    <property type="protein sequence ID" value="VAW90640.1"/>
    <property type="molecule type" value="Genomic_DNA"/>
</dbReference>
<organism evidence="1">
    <name type="scientific">hydrothermal vent metagenome</name>
    <dbReference type="NCBI Taxonomy" id="652676"/>
    <lineage>
        <taxon>unclassified sequences</taxon>
        <taxon>metagenomes</taxon>
        <taxon>ecological metagenomes</taxon>
    </lineage>
</organism>
<gene>
    <name evidence="1" type="ORF">MNBD_GAMMA21-1720</name>
</gene>
<evidence type="ECO:0000313" key="1">
    <source>
        <dbReference type="EMBL" id="VAW90640.1"/>
    </source>
</evidence>
<reference evidence="1" key="1">
    <citation type="submission" date="2018-06" db="EMBL/GenBank/DDBJ databases">
        <authorList>
            <person name="Zhirakovskaya E."/>
        </authorList>
    </citation>
    <scope>NUCLEOTIDE SEQUENCE</scope>
</reference>
<name>A0A3B0ZN94_9ZZZZ</name>